<evidence type="ECO:0000313" key="3">
    <source>
        <dbReference type="Proteomes" id="UP000199448"/>
    </source>
</evidence>
<protein>
    <recommendedName>
        <fullName evidence="4">DUF4271 domain-containing protein</fullName>
    </recommendedName>
</protein>
<organism evidence="2 3">
    <name type="scientific">Salinimicrobium catena</name>
    <dbReference type="NCBI Taxonomy" id="390640"/>
    <lineage>
        <taxon>Bacteria</taxon>
        <taxon>Pseudomonadati</taxon>
        <taxon>Bacteroidota</taxon>
        <taxon>Flavobacteriia</taxon>
        <taxon>Flavobacteriales</taxon>
        <taxon>Flavobacteriaceae</taxon>
        <taxon>Salinimicrobium</taxon>
    </lineage>
</organism>
<reference evidence="2 3" key="1">
    <citation type="submission" date="2016-10" db="EMBL/GenBank/DDBJ databases">
        <authorList>
            <person name="de Groot N.N."/>
        </authorList>
    </citation>
    <scope>NUCLEOTIDE SEQUENCE [LARGE SCALE GENOMIC DNA]</scope>
    <source>
        <strain evidence="2 3">DSM 23553</strain>
    </source>
</reference>
<feature type="transmembrane region" description="Helical" evidence="1">
    <location>
        <begin position="140"/>
        <end position="157"/>
    </location>
</feature>
<dbReference type="InterPro" id="IPR025367">
    <property type="entry name" value="DUF4271"/>
</dbReference>
<keyword evidence="3" id="KW-1185">Reference proteome</keyword>
<feature type="transmembrane region" description="Helical" evidence="1">
    <location>
        <begin position="13"/>
        <end position="32"/>
    </location>
</feature>
<dbReference type="Proteomes" id="UP000199448">
    <property type="component" value="Unassembled WGS sequence"/>
</dbReference>
<feature type="transmembrane region" description="Helical" evidence="1">
    <location>
        <begin position="62"/>
        <end position="85"/>
    </location>
</feature>
<evidence type="ECO:0000313" key="2">
    <source>
        <dbReference type="EMBL" id="SEE52993.1"/>
    </source>
</evidence>
<sequence length="219" mass="25890">MEAIERHVVGQDWITLLLLLVLVVLVATKYTFPQRFNHFVMLFATDKYLLLKGKDPKIFHPFNLLFFTVNIITVALFIFIFYNGISEDQPDRPKVLYLRIATAYATFVLLKFTIEKILANIVSADKQLNFYLFYKLSYRNFMALVLLPVCMAFIYIWEPSILALYICIGILLLMNLITILSLYRKNQQFILTRWFYFILYLCALEIGPYFILYKLITKL</sequence>
<dbReference type="AlphaFoldDB" id="A0A1H5JKA2"/>
<dbReference type="STRING" id="390640.SAMN04488034_101766"/>
<evidence type="ECO:0008006" key="4">
    <source>
        <dbReference type="Google" id="ProtNLM"/>
    </source>
</evidence>
<gene>
    <name evidence="2" type="ORF">SAMN04488034_101766</name>
</gene>
<evidence type="ECO:0000256" key="1">
    <source>
        <dbReference type="SAM" id="Phobius"/>
    </source>
</evidence>
<proteinExistence type="predicted"/>
<dbReference type="RefSeq" id="WP_176763415.1">
    <property type="nucleotide sequence ID" value="NZ_FNGG01000001.1"/>
</dbReference>
<dbReference type="EMBL" id="FNUG01000001">
    <property type="protein sequence ID" value="SEE52993.1"/>
    <property type="molecule type" value="Genomic_DNA"/>
</dbReference>
<dbReference type="Pfam" id="PF14093">
    <property type="entry name" value="DUF4271"/>
    <property type="match status" value="1"/>
</dbReference>
<keyword evidence="1" id="KW-1133">Transmembrane helix</keyword>
<feature type="transmembrane region" description="Helical" evidence="1">
    <location>
        <begin position="97"/>
        <end position="119"/>
    </location>
</feature>
<feature type="transmembrane region" description="Helical" evidence="1">
    <location>
        <begin position="163"/>
        <end position="183"/>
    </location>
</feature>
<accession>A0A1H5JKA2</accession>
<keyword evidence="1" id="KW-0812">Transmembrane</keyword>
<keyword evidence="1" id="KW-0472">Membrane</keyword>
<name>A0A1H5JKA2_9FLAO</name>
<feature type="transmembrane region" description="Helical" evidence="1">
    <location>
        <begin position="195"/>
        <end position="216"/>
    </location>
</feature>